<dbReference type="EMBL" id="CP019655">
    <property type="protein sequence ID" value="AVF27077.1"/>
    <property type="molecule type" value="Genomic_DNA"/>
</dbReference>
<proteinExistence type="predicted"/>
<evidence type="ECO:0000313" key="2">
    <source>
        <dbReference type="Proteomes" id="UP000239833"/>
    </source>
</evidence>
<dbReference type="AlphaFoldDB" id="A0A2L1U2B3"/>
<organism evidence="1 2">
    <name type="scientific">Paenibacillus larvae subsp. larvae</name>
    <dbReference type="NCBI Taxonomy" id="147375"/>
    <lineage>
        <taxon>Bacteria</taxon>
        <taxon>Bacillati</taxon>
        <taxon>Bacillota</taxon>
        <taxon>Bacilli</taxon>
        <taxon>Bacillales</taxon>
        <taxon>Paenibacillaceae</taxon>
        <taxon>Paenibacillus</taxon>
    </lineage>
</organism>
<accession>A0A2L1U2B3</accession>
<dbReference type="RefSeq" id="WP_158672793.1">
    <property type="nucleotide sequence ID" value="NZ_CP019655.1"/>
</dbReference>
<protein>
    <submittedName>
        <fullName evidence="1">Uncharacterized protein</fullName>
    </submittedName>
</protein>
<evidence type="ECO:0000313" key="1">
    <source>
        <dbReference type="EMBL" id="AVF27077.1"/>
    </source>
</evidence>
<sequence>MSKKIEQKYAKGQFLESKQFTNDGKRYFVHCFKRGQGLYNRTSKEHDQGTTGEGG</sequence>
<name>A0A2L1U2B3_9BACL</name>
<reference evidence="2" key="1">
    <citation type="submission" date="2017-02" db="EMBL/GenBank/DDBJ databases">
        <title>Delineation of Paenibacillus larvae strains originating from foulbrood outbreaks.</title>
        <authorList>
            <person name="Beims H."/>
            <person name="Bunk B."/>
            <person name="Sproeer C."/>
            <person name="Mohr K.I."/>
            <person name="Pradella S."/>
            <person name="Guenther G."/>
            <person name="Rohde M."/>
            <person name="von der Ohe W."/>
            <person name="Steinert M."/>
        </authorList>
    </citation>
    <scope>NUCLEOTIDE SEQUENCE [LARGE SCALE GENOMIC DNA]</scope>
    <source>
        <strain evidence="2">Eric_III</strain>
    </source>
</reference>
<dbReference type="Proteomes" id="UP000239833">
    <property type="component" value="Chromosome"/>
</dbReference>
<gene>
    <name evidence="1" type="ORF">ERICIII_02948</name>
</gene>